<evidence type="ECO:0000313" key="2">
    <source>
        <dbReference type="EMBL" id="GAA0874432.1"/>
    </source>
</evidence>
<evidence type="ECO:0000313" key="3">
    <source>
        <dbReference type="Proteomes" id="UP001501126"/>
    </source>
</evidence>
<sequence length="450" mass="50326">MHKKILAVLILFIPVLTIAQVTTNSPYSQFGLGMWKEPIDGVSLGRGGARIGLNDSTYANIHNPASLPYLGKGQPLFSFDLSTRFSNFESASGKSSDHLVYLNSIQIAIPFAKRFALALGMKPVISRGYDFKTYEVIAGDSLRHSYMGEGGVQQVYFNFSAAILKNEKNYLALGADLGYNFGNTTNSKRSDWINSSSYFNGLYTVNDRIRGFSLNTGLSYQYTISKYSSFSIGVTYAMPTYWKTTSLESLVRYTGDYDISPANIDTIFSTGELGGKVFIPQRIGFGVGYEIRAREDSLKSRLLMHRVRILADFEMMSWGQYKKEVNGIPVNETYSDAMYARFGVEYTPHHKFLDKSPSIKYLSKMTYRLGANYGQIPGGDTRLTDFGMTFGLGFPIPFNRSVSSLNIGMKIGQQGEIGPTSIRERYIGVNVGIILSPGFNDKWFRKFKYD</sequence>
<accession>A0ABP3Y102</accession>
<comment type="caution">
    <text evidence="2">The sequence shown here is derived from an EMBL/GenBank/DDBJ whole genome shotgun (WGS) entry which is preliminary data.</text>
</comment>
<keyword evidence="3" id="KW-1185">Reference proteome</keyword>
<feature type="chain" id="PRO_5047279046" description="Outer membrane protein" evidence="1">
    <location>
        <begin position="20"/>
        <end position="450"/>
    </location>
</feature>
<dbReference type="EMBL" id="BAAAFH010000003">
    <property type="protein sequence ID" value="GAA0874432.1"/>
    <property type="molecule type" value="Genomic_DNA"/>
</dbReference>
<keyword evidence="1" id="KW-0732">Signal</keyword>
<dbReference type="SUPFAM" id="SSF56935">
    <property type="entry name" value="Porins"/>
    <property type="match status" value="1"/>
</dbReference>
<reference evidence="3" key="1">
    <citation type="journal article" date="2019" name="Int. J. Syst. Evol. Microbiol.">
        <title>The Global Catalogue of Microorganisms (GCM) 10K type strain sequencing project: providing services to taxonomists for standard genome sequencing and annotation.</title>
        <authorList>
            <consortium name="The Broad Institute Genomics Platform"/>
            <consortium name="The Broad Institute Genome Sequencing Center for Infectious Disease"/>
            <person name="Wu L."/>
            <person name="Ma J."/>
        </authorList>
    </citation>
    <scope>NUCLEOTIDE SEQUENCE [LARGE SCALE GENOMIC DNA]</scope>
    <source>
        <strain evidence="3">JCM 16083</strain>
    </source>
</reference>
<dbReference type="Gene3D" id="2.40.160.60">
    <property type="entry name" value="Outer membrane protein transport protein (OMPP1/FadL/TodX)"/>
    <property type="match status" value="1"/>
</dbReference>
<gene>
    <name evidence="2" type="ORF">GCM10009118_08400</name>
</gene>
<feature type="signal peptide" evidence="1">
    <location>
        <begin position="1"/>
        <end position="19"/>
    </location>
</feature>
<evidence type="ECO:0008006" key="4">
    <source>
        <dbReference type="Google" id="ProtNLM"/>
    </source>
</evidence>
<organism evidence="2 3">
    <name type="scientific">Wandonia haliotis</name>
    <dbReference type="NCBI Taxonomy" id="574963"/>
    <lineage>
        <taxon>Bacteria</taxon>
        <taxon>Pseudomonadati</taxon>
        <taxon>Bacteroidota</taxon>
        <taxon>Flavobacteriia</taxon>
        <taxon>Flavobacteriales</taxon>
        <taxon>Crocinitomicaceae</taxon>
        <taxon>Wandonia</taxon>
    </lineage>
</organism>
<evidence type="ECO:0000256" key="1">
    <source>
        <dbReference type="SAM" id="SignalP"/>
    </source>
</evidence>
<dbReference type="RefSeq" id="WP_343785329.1">
    <property type="nucleotide sequence ID" value="NZ_BAAAFH010000003.1"/>
</dbReference>
<protein>
    <recommendedName>
        <fullName evidence="4">Outer membrane protein</fullName>
    </recommendedName>
</protein>
<dbReference type="Proteomes" id="UP001501126">
    <property type="component" value="Unassembled WGS sequence"/>
</dbReference>
<name>A0ABP3Y102_9FLAO</name>
<proteinExistence type="predicted"/>